<sequence length="271" mass="31219">MAYAYDNVDFSRYYDKFVADLPQEAFWIDVVQKIYLAVIQRTLVDDLQTVVVDLGCGTGKDLSYYANYFRDRNIKLIGVDHSQAMLDRAEERLVNQSIELVYGSLTNFASRLRTKPVDCIVLPAGTYHHLTTDEERQNFVNNVREVLRCETGLFTIYLMPDAFIHVEPRNNAPTEEKFKLIATENVQQSDNEWICKSTFEFDAPPKTKIAWHVRTCTISKFLRLLCLNGFEAVLCCLDGKELVPFNENMMPSLDQRSTPTILVFRKITNTS</sequence>
<proteinExistence type="predicted"/>
<gene>
    <name evidence="2" type="ORF">XAT740_LOCUS9582</name>
</gene>
<feature type="domain" description="Methyltransferase" evidence="1">
    <location>
        <begin position="51"/>
        <end position="148"/>
    </location>
</feature>
<dbReference type="Gene3D" id="3.40.50.150">
    <property type="entry name" value="Vaccinia Virus protein VP39"/>
    <property type="match status" value="1"/>
</dbReference>
<evidence type="ECO:0000313" key="2">
    <source>
        <dbReference type="EMBL" id="CAF0931064.1"/>
    </source>
</evidence>
<dbReference type="AlphaFoldDB" id="A0A814BNG4"/>
<keyword evidence="3" id="KW-1185">Reference proteome</keyword>
<reference evidence="2" key="1">
    <citation type="submission" date="2021-02" db="EMBL/GenBank/DDBJ databases">
        <authorList>
            <person name="Nowell W R."/>
        </authorList>
    </citation>
    <scope>NUCLEOTIDE SEQUENCE</scope>
</reference>
<comment type="caution">
    <text evidence="2">The sequence shown here is derived from an EMBL/GenBank/DDBJ whole genome shotgun (WGS) entry which is preliminary data.</text>
</comment>
<dbReference type="Proteomes" id="UP000663828">
    <property type="component" value="Unassembled WGS sequence"/>
</dbReference>
<dbReference type="InterPro" id="IPR041698">
    <property type="entry name" value="Methyltransf_25"/>
</dbReference>
<dbReference type="Pfam" id="PF13649">
    <property type="entry name" value="Methyltransf_25"/>
    <property type="match status" value="1"/>
</dbReference>
<dbReference type="EMBL" id="CAJNOR010000496">
    <property type="protein sequence ID" value="CAF0931064.1"/>
    <property type="molecule type" value="Genomic_DNA"/>
</dbReference>
<organism evidence="2 3">
    <name type="scientific">Adineta ricciae</name>
    <name type="common">Rotifer</name>
    <dbReference type="NCBI Taxonomy" id="249248"/>
    <lineage>
        <taxon>Eukaryota</taxon>
        <taxon>Metazoa</taxon>
        <taxon>Spiralia</taxon>
        <taxon>Gnathifera</taxon>
        <taxon>Rotifera</taxon>
        <taxon>Eurotatoria</taxon>
        <taxon>Bdelloidea</taxon>
        <taxon>Adinetida</taxon>
        <taxon>Adinetidae</taxon>
        <taxon>Adineta</taxon>
    </lineage>
</organism>
<protein>
    <recommendedName>
        <fullName evidence="1">Methyltransferase domain-containing protein</fullName>
    </recommendedName>
</protein>
<dbReference type="InterPro" id="IPR029063">
    <property type="entry name" value="SAM-dependent_MTases_sf"/>
</dbReference>
<dbReference type="CDD" id="cd02440">
    <property type="entry name" value="AdoMet_MTases"/>
    <property type="match status" value="1"/>
</dbReference>
<evidence type="ECO:0000259" key="1">
    <source>
        <dbReference type="Pfam" id="PF13649"/>
    </source>
</evidence>
<name>A0A814BNG4_ADIRI</name>
<evidence type="ECO:0000313" key="3">
    <source>
        <dbReference type="Proteomes" id="UP000663828"/>
    </source>
</evidence>
<accession>A0A814BNG4</accession>
<dbReference type="SUPFAM" id="SSF53335">
    <property type="entry name" value="S-adenosyl-L-methionine-dependent methyltransferases"/>
    <property type="match status" value="1"/>
</dbReference>